<comment type="caution">
    <text evidence="4">The sequence shown here is derived from an EMBL/GenBank/DDBJ whole genome shotgun (WGS) entry which is preliminary data.</text>
</comment>
<accession>A0A816ERK8</accession>
<evidence type="ECO:0000256" key="3">
    <source>
        <dbReference type="ARBA" id="ARBA00023212"/>
    </source>
</evidence>
<dbReference type="GO" id="GO:0005856">
    <property type="term" value="C:cytoskeleton"/>
    <property type="evidence" value="ECO:0007669"/>
    <property type="project" value="UniProtKB-SubCell"/>
</dbReference>
<keyword evidence="2" id="KW-0963">Cytoplasm</keyword>
<sequence>MLQWYIPLNHLKERHERRPLAPSDMHAVILQQCNILRLDHNYITSESVNILDNSLHNDNTLIGSMLYANRLSDKGAELLAEILNRNTTLIILWLDCNCISDEGDRFIANTLVHHNTTVQELCLKKNKLIGSLSVSYFIDIFRHNQSLTQLDMSNCSFKEEANQRLQDILN</sequence>
<dbReference type="SUPFAM" id="SSF52047">
    <property type="entry name" value="RNI-like"/>
    <property type="match status" value="1"/>
</dbReference>
<protein>
    <submittedName>
        <fullName evidence="4">Uncharacterized protein</fullName>
    </submittedName>
</protein>
<dbReference type="InterPro" id="IPR001611">
    <property type="entry name" value="Leu-rich_rpt"/>
</dbReference>
<evidence type="ECO:0000313" key="4">
    <source>
        <dbReference type="EMBL" id="CAF1656612.1"/>
    </source>
</evidence>
<evidence type="ECO:0000313" key="5">
    <source>
        <dbReference type="Proteomes" id="UP000663834"/>
    </source>
</evidence>
<dbReference type="PANTHER" id="PTHR24107">
    <property type="entry name" value="YNEIN REGULATORY COMPLEX SUBUNIT 5"/>
    <property type="match status" value="1"/>
</dbReference>
<dbReference type="Proteomes" id="UP000663834">
    <property type="component" value="Unassembled WGS sequence"/>
</dbReference>
<dbReference type="InterPro" id="IPR032675">
    <property type="entry name" value="LRR_dom_sf"/>
</dbReference>
<organism evidence="4 5">
    <name type="scientific">Rotaria magnacalcarata</name>
    <dbReference type="NCBI Taxonomy" id="392030"/>
    <lineage>
        <taxon>Eukaryota</taxon>
        <taxon>Metazoa</taxon>
        <taxon>Spiralia</taxon>
        <taxon>Gnathifera</taxon>
        <taxon>Rotifera</taxon>
        <taxon>Eurotatoria</taxon>
        <taxon>Bdelloidea</taxon>
        <taxon>Philodinida</taxon>
        <taxon>Philodinidae</taxon>
        <taxon>Rotaria</taxon>
    </lineage>
</organism>
<reference evidence="4" key="1">
    <citation type="submission" date="2021-02" db="EMBL/GenBank/DDBJ databases">
        <authorList>
            <person name="Nowell W R."/>
        </authorList>
    </citation>
    <scope>NUCLEOTIDE SEQUENCE</scope>
</reference>
<proteinExistence type="predicted"/>
<evidence type="ECO:0000256" key="2">
    <source>
        <dbReference type="ARBA" id="ARBA00022490"/>
    </source>
</evidence>
<name>A0A816ERK8_9BILA</name>
<dbReference type="InterPro" id="IPR052410">
    <property type="entry name" value="DRC5"/>
</dbReference>
<dbReference type="Pfam" id="PF13516">
    <property type="entry name" value="LRR_6"/>
    <property type="match status" value="2"/>
</dbReference>
<comment type="subcellular location">
    <subcellularLocation>
        <location evidence="1">Cytoplasm</location>
        <location evidence="1">Cytoskeleton</location>
    </subcellularLocation>
</comment>
<dbReference type="EMBL" id="CAJNOW010017321">
    <property type="protein sequence ID" value="CAF1656612.1"/>
    <property type="molecule type" value="Genomic_DNA"/>
</dbReference>
<dbReference type="OrthoDB" id="120976at2759"/>
<dbReference type="AlphaFoldDB" id="A0A816ERK8"/>
<dbReference type="Gene3D" id="3.80.10.10">
    <property type="entry name" value="Ribonuclease Inhibitor"/>
    <property type="match status" value="1"/>
</dbReference>
<evidence type="ECO:0000256" key="1">
    <source>
        <dbReference type="ARBA" id="ARBA00004245"/>
    </source>
</evidence>
<gene>
    <name evidence="4" type="ORF">KQP761_LOCUS31111</name>
</gene>
<keyword evidence="3" id="KW-0206">Cytoskeleton</keyword>